<dbReference type="OMA" id="NISHGHA"/>
<gene>
    <name evidence="2" type="ORF">ATEG_06698</name>
</gene>
<evidence type="ECO:0000313" key="2">
    <source>
        <dbReference type="EMBL" id="EAU33242.1"/>
    </source>
</evidence>
<name>Q0CHY6_ASPTN</name>
<dbReference type="RefSeq" id="XP_001215876.1">
    <property type="nucleotide sequence ID" value="XM_001215876.1"/>
</dbReference>
<dbReference type="HOGENOM" id="CLU_518711_0_0_1"/>
<dbReference type="VEuPathDB" id="FungiDB:ATEG_06698"/>
<proteinExistence type="predicted"/>
<dbReference type="OrthoDB" id="405906at2759"/>
<organism evidence="2 3">
    <name type="scientific">Aspergillus terreus (strain NIH 2624 / FGSC A1156)</name>
    <dbReference type="NCBI Taxonomy" id="341663"/>
    <lineage>
        <taxon>Eukaryota</taxon>
        <taxon>Fungi</taxon>
        <taxon>Dikarya</taxon>
        <taxon>Ascomycota</taxon>
        <taxon>Pezizomycotina</taxon>
        <taxon>Eurotiomycetes</taxon>
        <taxon>Eurotiomycetidae</taxon>
        <taxon>Eurotiales</taxon>
        <taxon>Aspergillaceae</taxon>
        <taxon>Aspergillus</taxon>
        <taxon>Aspergillus subgen. Circumdati</taxon>
    </lineage>
</organism>
<sequence length="525" mass="59893">MEQRNGLCQFCTELGVTSAAFWDPPAGSNEQRSQSIGQRRFGDIKASETCPMCRLICQTLVWKDGTSPAHDRTINYARVLYGRYFLQNTHASTKRNVGSGPGAPCLPIKKTYRLRVSTGHQYGSMLEEDERAFLTREYERLSLTPHEGDIMLLKKEGSPEELFHGRKMGDRLNFPLVRRWISTHHSECNPKDELHVRGAATYPLRVIDTRRLVVSQTPPNCRYAALSYTWGPNNYRQLRLRKENERRLTNQPGLKAVWEKIPRTIRNAIDLCCELKIDYLWVDALCRGQGAGYKDEKVNEHITLIFAKALVTIVGDGHCSWSGLKGVQLSRSRHRRQVRQPVGDLTFAVAKPLIDQSMNGSGWMERTWTHDEWKVSRHVLVLARDQAFFSCKAKKMIYSEDTYSETALSASDVDTPEIDDFWSLYEGWDGGFDVYASQAEHYASRHVTNEDDLSAAFAAVKRELRERLGMQYHGDLPVAYFAQALCFVVIDGKRRSSAKFPSWSWQGWNVSGRSGLWYKSTSPGC</sequence>
<evidence type="ECO:0000259" key="1">
    <source>
        <dbReference type="Pfam" id="PF06985"/>
    </source>
</evidence>
<dbReference type="InterPro" id="IPR010730">
    <property type="entry name" value="HET"/>
</dbReference>
<dbReference type="STRING" id="341663.Q0CHY6"/>
<dbReference type="Pfam" id="PF06985">
    <property type="entry name" value="HET"/>
    <property type="match status" value="1"/>
</dbReference>
<dbReference type="eggNOG" id="ENOG502SKX3">
    <property type="taxonomic scope" value="Eukaryota"/>
</dbReference>
<reference evidence="3" key="1">
    <citation type="submission" date="2005-09" db="EMBL/GenBank/DDBJ databases">
        <title>Annotation of the Aspergillus terreus NIH2624 genome.</title>
        <authorList>
            <person name="Birren B.W."/>
            <person name="Lander E.S."/>
            <person name="Galagan J.E."/>
            <person name="Nusbaum C."/>
            <person name="Devon K."/>
            <person name="Henn M."/>
            <person name="Ma L.-J."/>
            <person name="Jaffe D.B."/>
            <person name="Butler J."/>
            <person name="Alvarez P."/>
            <person name="Gnerre S."/>
            <person name="Grabherr M."/>
            <person name="Kleber M."/>
            <person name="Mauceli E.W."/>
            <person name="Brockman W."/>
            <person name="Rounsley S."/>
            <person name="Young S.K."/>
            <person name="LaButti K."/>
            <person name="Pushparaj V."/>
            <person name="DeCaprio D."/>
            <person name="Crawford M."/>
            <person name="Koehrsen M."/>
            <person name="Engels R."/>
            <person name="Montgomery P."/>
            <person name="Pearson M."/>
            <person name="Howarth C."/>
            <person name="Larson L."/>
            <person name="Luoma S."/>
            <person name="White J."/>
            <person name="Alvarado L."/>
            <person name="Kodira C.D."/>
            <person name="Zeng Q."/>
            <person name="Oleary S."/>
            <person name="Yandava C."/>
            <person name="Denning D.W."/>
            <person name="Nierman W.C."/>
            <person name="Milne T."/>
            <person name="Madden K."/>
        </authorList>
    </citation>
    <scope>NUCLEOTIDE SEQUENCE [LARGE SCALE GENOMIC DNA]</scope>
    <source>
        <strain evidence="3">NIH 2624 / FGSC A1156</strain>
    </source>
</reference>
<accession>Q0CHY6</accession>
<protein>
    <recommendedName>
        <fullName evidence="1">Heterokaryon incompatibility domain-containing protein</fullName>
    </recommendedName>
</protein>
<dbReference type="GeneID" id="4322152"/>
<dbReference type="PANTHER" id="PTHR33112">
    <property type="entry name" value="DOMAIN PROTEIN, PUTATIVE-RELATED"/>
    <property type="match status" value="1"/>
</dbReference>
<evidence type="ECO:0000313" key="3">
    <source>
        <dbReference type="Proteomes" id="UP000007963"/>
    </source>
</evidence>
<dbReference type="AlphaFoldDB" id="Q0CHY6"/>
<feature type="domain" description="Heterokaryon incompatibility" evidence="1">
    <location>
        <begin position="223"/>
        <end position="372"/>
    </location>
</feature>
<dbReference type="Proteomes" id="UP000007963">
    <property type="component" value="Unassembled WGS sequence"/>
</dbReference>
<dbReference type="PANTHER" id="PTHR33112:SF12">
    <property type="entry name" value="HETEROKARYON INCOMPATIBILITY DOMAIN-CONTAINING PROTEIN"/>
    <property type="match status" value="1"/>
</dbReference>
<dbReference type="EMBL" id="CH476602">
    <property type="protein sequence ID" value="EAU33242.1"/>
    <property type="molecule type" value="Genomic_DNA"/>
</dbReference>